<dbReference type="Gene3D" id="1.10.510.10">
    <property type="entry name" value="Transferase(Phosphotransferase) domain 1"/>
    <property type="match status" value="1"/>
</dbReference>
<sequence length="524" mass="59427">MDVFTTATTAGNMVLIYLEACSSYSDEARSLYCRFRWDLRVLEAISLHLKEREFQSYGNHSTAEDCLINETAGYLACLISKVSGSLAKIQASGFWGRTINQGLWVARRGSLKELEQELHEWTNRFDIRLLGLPPEIREIIPATPVSSFPVSPTLSRASTLVAEAPAAVLLNSNFKMQQFAKLASHSKRQKVAQLEREPPAALLRELEVNGDGAMFGPLFIESQQYILATRPCPPAIDPGTDRFRGFKSDVGEFAAALHMLDPNTDICLLKVEYFFYEPQKHRFLFVHAPQHPIDEVLTLADMIDRCPYSVIVARNRAWLPLQQRLKLAQKLADAVFFLHTAGFVHKNITSSSIITLQRSDVLPSARFPYTTGDPYIMGFDMIRSNDGITFSEGTCSWENAITRQQRDTIALRNMEVFRHPDRLQWHKDGIKKYTKNHDIYSLGVILLQIGLWEPISTVTRRLERDRVTWPNRLCHISRDLGLSVGAKYQRVVTWCLGLDDSPIKDSDFMQEVLDPLENMTTAAT</sequence>
<dbReference type="eggNOG" id="ENOG502S5KQ">
    <property type="taxonomic scope" value="Eukaryota"/>
</dbReference>
<organism evidence="2 3">
    <name type="scientific">Eutypa lata (strain UCR-EL1)</name>
    <name type="common">Grapevine dieback disease fungus</name>
    <name type="synonym">Eutypa armeniacae</name>
    <dbReference type="NCBI Taxonomy" id="1287681"/>
    <lineage>
        <taxon>Eukaryota</taxon>
        <taxon>Fungi</taxon>
        <taxon>Dikarya</taxon>
        <taxon>Ascomycota</taxon>
        <taxon>Pezizomycotina</taxon>
        <taxon>Sordariomycetes</taxon>
        <taxon>Xylariomycetidae</taxon>
        <taxon>Xylariales</taxon>
        <taxon>Diatrypaceae</taxon>
        <taxon>Eutypa</taxon>
    </lineage>
</organism>
<protein>
    <submittedName>
        <fullName evidence="2">Putative serine threonine protein kinase protein</fullName>
    </submittedName>
</protein>
<feature type="domain" description="Protein kinase" evidence="1">
    <location>
        <begin position="203"/>
        <end position="524"/>
    </location>
</feature>
<dbReference type="GO" id="GO:0005524">
    <property type="term" value="F:ATP binding"/>
    <property type="evidence" value="ECO:0007669"/>
    <property type="project" value="InterPro"/>
</dbReference>
<dbReference type="PANTHER" id="PTHR37542">
    <property type="entry name" value="HELO DOMAIN-CONTAINING PROTEIN-RELATED"/>
    <property type="match status" value="1"/>
</dbReference>
<proteinExistence type="predicted"/>
<gene>
    <name evidence="2" type="ORF">UCREL1_3831</name>
</gene>
<dbReference type="KEGG" id="ela:UCREL1_3831"/>
<dbReference type="AlphaFoldDB" id="M7SRQ3"/>
<dbReference type="OrthoDB" id="1911848at2759"/>
<evidence type="ECO:0000259" key="1">
    <source>
        <dbReference type="PROSITE" id="PS50011"/>
    </source>
</evidence>
<reference evidence="3" key="1">
    <citation type="journal article" date="2013" name="Genome Announc.">
        <title>Draft genome sequence of the grapevine dieback fungus Eutypa lata UCR-EL1.</title>
        <authorList>
            <person name="Blanco-Ulate B."/>
            <person name="Rolshausen P.E."/>
            <person name="Cantu D."/>
        </authorList>
    </citation>
    <scope>NUCLEOTIDE SEQUENCE [LARGE SCALE GENOMIC DNA]</scope>
    <source>
        <strain evidence="3">UCR-EL1</strain>
    </source>
</reference>
<dbReference type="InterPro" id="IPR011009">
    <property type="entry name" value="Kinase-like_dom_sf"/>
</dbReference>
<keyword evidence="2" id="KW-0418">Kinase</keyword>
<dbReference type="SUPFAM" id="SSF56112">
    <property type="entry name" value="Protein kinase-like (PK-like)"/>
    <property type="match status" value="1"/>
</dbReference>
<dbReference type="OMA" id="THIRSDK"/>
<dbReference type="InterPro" id="IPR000719">
    <property type="entry name" value="Prot_kinase_dom"/>
</dbReference>
<accession>M7SRQ3</accession>
<dbReference type="HOGENOM" id="CLU_028627_1_0_1"/>
<dbReference type="PANTHER" id="PTHR37542:SF3">
    <property type="entry name" value="PRION-INHIBITION AND PROPAGATION HELO DOMAIN-CONTAINING PROTEIN"/>
    <property type="match status" value="1"/>
</dbReference>
<dbReference type="GO" id="GO:0004672">
    <property type="term" value="F:protein kinase activity"/>
    <property type="evidence" value="ECO:0007669"/>
    <property type="project" value="InterPro"/>
</dbReference>
<evidence type="ECO:0000313" key="3">
    <source>
        <dbReference type="Proteomes" id="UP000012174"/>
    </source>
</evidence>
<name>M7SRQ3_EUTLA</name>
<dbReference type="STRING" id="1287681.M7SRQ3"/>
<keyword evidence="3" id="KW-1185">Reference proteome</keyword>
<evidence type="ECO:0000313" key="2">
    <source>
        <dbReference type="EMBL" id="EMR69144.1"/>
    </source>
</evidence>
<dbReference type="EMBL" id="KB706127">
    <property type="protein sequence ID" value="EMR69144.1"/>
    <property type="molecule type" value="Genomic_DNA"/>
</dbReference>
<keyword evidence="2" id="KW-0808">Transferase</keyword>
<dbReference type="Proteomes" id="UP000012174">
    <property type="component" value="Unassembled WGS sequence"/>
</dbReference>
<dbReference type="PROSITE" id="PS50011">
    <property type="entry name" value="PROTEIN_KINASE_DOM"/>
    <property type="match status" value="1"/>
</dbReference>